<dbReference type="InterPro" id="IPR036393">
    <property type="entry name" value="AceGlu_kinase-like_sf"/>
</dbReference>
<dbReference type="SUPFAM" id="SSF53633">
    <property type="entry name" value="Carbamate kinase-like"/>
    <property type="match status" value="1"/>
</dbReference>
<evidence type="ECO:0000313" key="2">
    <source>
        <dbReference type="EMBL" id="MDY0396153.1"/>
    </source>
</evidence>
<dbReference type="Proteomes" id="UP001281447">
    <property type="component" value="Unassembled WGS sequence"/>
</dbReference>
<dbReference type="InterPro" id="IPR001048">
    <property type="entry name" value="Asp/Glu/Uridylate_kinase"/>
</dbReference>
<comment type="caution">
    <text evidence="2">The sequence shown here is derived from an EMBL/GenBank/DDBJ whole genome shotgun (WGS) entry which is preliminary data.</text>
</comment>
<dbReference type="Gene3D" id="3.40.1160.10">
    <property type="entry name" value="Acetylglutamate kinase-like"/>
    <property type="match status" value="1"/>
</dbReference>
<reference evidence="2 3" key="1">
    <citation type="submission" date="2023-10" db="EMBL/GenBank/DDBJ databases">
        <title>Virgibacillus halophilus 5B73C genome.</title>
        <authorList>
            <person name="Miliotis G."/>
            <person name="Sengupta P."/>
            <person name="Hameed A."/>
            <person name="Chuvochina M."/>
            <person name="Mcdonagh F."/>
            <person name="Simpson A.C."/>
            <person name="Singh N.K."/>
            <person name="Rekha P.D."/>
            <person name="Raman K."/>
            <person name="Hugenholtz P."/>
            <person name="Venkateswaran K."/>
        </authorList>
    </citation>
    <scope>NUCLEOTIDE SEQUENCE [LARGE SCALE GENOMIC DNA]</scope>
    <source>
        <strain evidence="2 3">5B73C</strain>
    </source>
</reference>
<keyword evidence="3" id="KW-1185">Reference proteome</keyword>
<accession>A0ABU5CA18</accession>
<dbReference type="EMBL" id="JAWDIP010000004">
    <property type="protein sequence ID" value="MDY0396153.1"/>
    <property type="molecule type" value="Genomic_DNA"/>
</dbReference>
<sequence>MSRFIVVKCGGSVIEQLTEAFFFKIHQLKSNGYQPVIVHGGRASHKKQSR</sequence>
<feature type="domain" description="Aspartate/glutamate/uridylate kinase" evidence="1">
    <location>
        <begin position="4"/>
        <end position="43"/>
    </location>
</feature>
<gene>
    <name evidence="2" type="ORF">RWE15_19585</name>
</gene>
<evidence type="ECO:0000259" key="1">
    <source>
        <dbReference type="Pfam" id="PF00696"/>
    </source>
</evidence>
<dbReference type="Pfam" id="PF00696">
    <property type="entry name" value="AA_kinase"/>
    <property type="match status" value="1"/>
</dbReference>
<organism evidence="2 3">
    <name type="scientific">Tigheibacillus halophilus</name>
    <dbReference type="NCBI Taxonomy" id="361280"/>
    <lineage>
        <taxon>Bacteria</taxon>
        <taxon>Bacillati</taxon>
        <taxon>Bacillota</taxon>
        <taxon>Bacilli</taxon>
        <taxon>Bacillales</taxon>
        <taxon>Bacillaceae</taxon>
        <taxon>Tigheibacillus</taxon>
    </lineage>
</organism>
<protein>
    <recommendedName>
        <fullName evidence="1">Aspartate/glutamate/uridylate kinase domain-containing protein</fullName>
    </recommendedName>
</protein>
<proteinExistence type="predicted"/>
<evidence type="ECO:0000313" key="3">
    <source>
        <dbReference type="Proteomes" id="UP001281447"/>
    </source>
</evidence>
<name>A0ABU5CA18_9BACI</name>